<dbReference type="PANTHER" id="PTHR12714">
    <property type="entry name" value="PROTEIN-S ISOPRENYLCYSTEINE O-METHYLTRANSFERASE"/>
    <property type="match status" value="1"/>
</dbReference>
<reference evidence="8" key="3">
    <citation type="journal article" date="2016" name="Genome Announc.">
        <title>Revised genome sequence of the purple photosynthetic bacterium Blastochloris viridis.</title>
        <authorList>
            <person name="Liu L.N."/>
            <person name="Faulkner M."/>
            <person name="Liu X."/>
            <person name="Huang F."/>
            <person name="Darby A.C."/>
            <person name="Hall N."/>
        </authorList>
    </citation>
    <scope>NUCLEOTIDE SEQUENCE [LARGE SCALE GENOMIC DNA]</scope>
    <source>
        <strain evidence="8">ATCC 19567 / DSM 133 / F</strain>
    </source>
</reference>
<sequence>MKILPPVLVAASVAAMVALHLVAPGPAVVAGAARWLGVAAMAGGFGLALAVSRLFARRAANINTFKAPTALVTDGPFRVSRNPIYLGFSVFLLGLAVALGGALPFAVVMAFVVVADRWYIPFEEAAMRRAFGAAYADYARRVRRWL</sequence>
<evidence type="ECO:0000256" key="3">
    <source>
        <dbReference type="ARBA" id="ARBA00022989"/>
    </source>
</evidence>
<dbReference type="GO" id="GO:0016740">
    <property type="term" value="F:transferase activity"/>
    <property type="evidence" value="ECO:0007669"/>
    <property type="project" value="UniProtKB-ARBA"/>
</dbReference>
<evidence type="ECO:0000313" key="6">
    <source>
        <dbReference type="EMBL" id="BAR97817.1"/>
    </source>
</evidence>
<name>A0A0H5B6N4_BLAVI</name>
<dbReference type="PANTHER" id="PTHR12714:SF11">
    <property type="entry name" value="PROTEIN C-TERMINAL S-ISOPRENYLCYSTEINE CARBOXYL O-METHYLTRANSFERASE"/>
    <property type="match status" value="1"/>
</dbReference>
<feature type="transmembrane region" description="Helical" evidence="5">
    <location>
        <begin position="84"/>
        <end position="114"/>
    </location>
</feature>
<evidence type="ECO:0000313" key="8">
    <source>
        <dbReference type="Proteomes" id="UP000065734"/>
    </source>
</evidence>
<keyword evidence="2 5" id="KW-0812">Transmembrane</keyword>
<dbReference type="Proteomes" id="UP000065734">
    <property type="component" value="Chromosome I"/>
</dbReference>
<keyword evidence="4 5" id="KW-0472">Membrane</keyword>
<reference evidence="6" key="1">
    <citation type="journal article" date="2015" name="Genome Announc.">
        <title>Complete Genome Sequence of the Bacteriochlorophyll b-Producing Photosynthetic Bacterium Blastochloris viridis.</title>
        <authorList>
            <person name="Tsukatani Y."/>
            <person name="Hirose Y."/>
            <person name="Harada J."/>
            <person name="Misawa N."/>
            <person name="Mori K."/>
            <person name="Inoue K."/>
            <person name="Tamiaki H."/>
        </authorList>
    </citation>
    <scope>NUCLEOTIDE SEQUENCE [LARGE SCALE GENOMIC DNA]</scope>
    <source>
        <strain evidence="6">DSM 133</strain>
    </source>
</reference>
<reference evidence="7" key="2">
    <citation type="submission" date="2015-11" db="EMBL/GenBank/DDBJ databases">
        <authorList>
            <person name="Zhang Y."/>
            <person name="Guo Z."/>
        </authorList>
    </citation>
    <scope>NUCLEOTIDE SEQUENCE</scope>
    <source>
        <strain evidence="7">1</strain>
    </source>
</reference>
<evidence type="ECO:0008006" key="9">
    <source>
        <dbReference type="Google" id="ProtNLM"/>
    </source>
</evidence>
<evidence type="ECO:0000256" key="1">
    <source>
        <dbReference type="ARBA" id="ARBA00004127"/>
    </source>
</evidence>
<accession>A0A0H5B6N4</accession>
<dbReference type="AlphaFoldDB" id="A0A0H5B6N4"/>
<dbReference type="EMBL" id="LN907867">
    <property type="protein sequence ID" value="CUU41542.1"/>
    <property type="molecule type" value="Genomic_DNA"/>
</dbReference>
<dbReference type="KEGG" id="bvr:BVIR_1092"/>
<dbReference type="Gene3D" id="1.20.120.1630">
    <property type="match status" value="1"/>
</dbReference>
<dbReference type="GO" id="GO:0012505">
    <property type="term" value="C:endomembrane system"/>
    <property type="evidence" value="ECO:0007669"/>
    <property type="project" value="UniProtKB-SubCell"/>
</dbReference>
<gene>
    <name evidence="6" type="ORF">BV133_224</name>
    <name evidence="7" type="ORF">BVIRIDIS_05350</name>
</gene>
<proteinExistence type="predicted"/>
<dbReference type="RefSeq" id="WP_055036757.1">
    <property type="nucleotide sequence ID" value="NZ_AP014854.2"/>
</dbReference>
<evidence type="ECO:0000256" key="4">
    <source>
        <dbReference type="ARBA" id="ARBA00023136"/>
    </source>
</evidence>
<feature type="transmembrane region" description="Helical" evidence="5">
    <location>
        <begin position="34"/>
        <end position="56"/>
    </location>
</feature>
<comment type="subcellular location">
    <subcellularLocation>
        <location evidence="1">Endomembrane system</location>
        <topology evidence="1">Multi-pass membrane protein</topology>
    </subcellularLocation>
</comment>
<dbReference type="InterPro" id="IPR007318">
    <property type="entry name" value="Phopholipid_MeTrfase"/>
</dbReference>
<evidence type="ECO:0000256" key="5">
    <source>
        <dbReference type="SAM" id="Phobius"/>
    </source>
</evidence>
<dbReference type="Pfam" id="PF04191">
    <property type="entry name" value="PEMT"/>
    <property type="match status" value="1"/>
</dbReference>
<evidence type="ECO:0000256" key="2">
    <source>
        <dbReference type="ARBA" id="ARBA00022692"/>
    </source>
</evidence>
<keyword evidence="3 5" id="KW-1133">Transmembrane helix</keyword>
<keyword evidence="8" id="KW-1185">Reference proteome</keyword>
<dbReference type="EMBL" id="AP014854">
    <property type="protein sequence ID" value="BAR97817.1"/>
    <property type="molecule type" value="Genomic_DNA"/>
</dbReference>
<evidence type="ECO:0000313" key="7">
    <source>
        <dbReference type="EMBL" id="CUU41542.1"/>
    </source>
</evidence>
<organism evidence="7 8">
    <name type="scientific">Blastochloris viridis</name>
    <name type="common">Rhodopseudomonas viridis</name>
    <dbReference type="NCBI Taxonomy" id="1079"/>
    <lineage>
        <taxon>Bacteria</taxon>
        <taxon>Pseudomonadati</taxon>
        <taxon>Pseudomonadota</taxon>
        <taxon>Alphaproteobacteria</taxon>
        <taxon>Hyphomicrobiales</taxon>
        <taxon>Blastochloridaceae</taxon>
        <taxon>Blastochloris</taxon>
    </lineage>
</organism>
<protein>
    <recommendedName>
        <fullName evidence="9">Isoprenylcysteine carboxylmethyltransferase family protein</fullName>
    </recommendedName>
</protein>